<feature type="compositionally biased region" description="Low complexity" evidence="1">
    <location>
        <begin position="74"/>
        <end position="84"/>
    </location>
</feature>
<keyword evidence="3" id="KW-1185">Reference proteome</keyword>
<comment type="caution">
    <text evidence="2">The sequence shown here is derived from an EMBL/GenBank/DDBJ whole genome shotgun (WGS) entry which is preliminary data.</text>
</comment>
<reference evidence="2 3" key="1">
    <citation type="journal article" date="2015" name="Genome Biol.">
        <title>Comparative genomics of Steinernema reveals deeply conserved gene regulatory networks.</title>
        <authorList>
            <person name="Dillman A.R."/>
            <person name="Macchietto M."/>
            <person name="Porter C.F."/>
            <person name="Rogers A."/>
            <person name="Williams B."/>
            <person name="Antoshechkin I."/>
            <person name="Lee M.M."/>
            <person name="Goodwin Z."/>
            <person name="Lu X."/>
            <person name="Lewis E.E."/>
            <person name="Goodrich-Blair H."/>
            <person name="Stock S.P."/>
            <person name="Adams B.J."/>
            <person name="Sternberg P.W."/>
            <person name="Mortazavi A."/>
        </authorList>
    </citation>
    <scope>NUCLEOTIDE SEQUENCE [LARGE SCALE GENOMIC DNA]</scope>
    <source>
        <strain evidence="2 3">ALL</strain>
    </source>
</reference>
<evidence type="ECO:0000256" key="1">
    <source>
        <dbReference type="SAM" id="MobiDB-lite"/>
    </source>
</evidence>
<dbReference type="AlphaFoldDB" id="A0A4U5NJU4"/>
<dbReference type="Proteomes" id="UP000298663">
    <property type="component" value="Unassembled WGS sequence"/>
</dbReference>
<feature type="compositionally biased region" description="Basic residues" evidence="1">
    <location>
        <begin position="85"/>
        <end position="95"/>
    </location>
</feature>
<evidence type="ECO:0000313" key="3">
    <source>
        <dbReference type="Proteomes" id="UP000298663"/>
    </source>
</evidence>
<feature type="compositionally biased region" description="Basic and acidic residues" evidence="1">
    <location>
        <begin position="18"/>
        <end position="27"/>
    </location>
</feature>
<sequence length="273" mass="31074">MDPEQAWKPPPDEPTAELWKEPFEGDLRPPPVRSPPRCHRRHELSSQGGGECASPVPPTARGHTGLPRRPGPRRAPLLLPPAQLRRPRRHPKKRQVPGQERLPLRYILLHGAAGVRGQLLRRPPDDRHRFQTPRGHRLLRQVPGHPRVADRLQQTPPPGGARHLPDADAIQSARRSDGHEAGQRRHGRHFLTHLTVESHTQLYSHPDSLDFACVAYFRAAFTPTRRAKLLANLDEVFEFVPRVTALADDNEYVRQIADYKNAIVDRWRAEVLL</sequence>
<proteinExistence type="predicted"/>
<name>A0A4U5NJU4_STECR</name>
<protein>
    <submittedName>
        <fullName evidence="2">Uncharacterized protein</fullName>
    </submittedName>
</protein>
<evidence type="ECO:0000313" key="2">
    <source>
        <dbReference type="EMBL" id="TKR83050.1"/>
    </source>
</evidence>
<accession>A0A4U5NJU4</accession>
<feature type="region of interest" description="Disordered" evidence="1">
    <location>
        <begin position="1"/>
        <end position="99"/>
    </location>
</feature>
<dbReference type="EMBL" id="AZBU02000004">
    <property type="protein sequence ID" value="TKR83050.1"/>
    <property type="molecule type" value="Genomic_DNA"/>
</dbReference>
<organism evidence="2 3">
    <name type="scientific">Steinernema carpocapsae</name>
    <name type="common">Entomopathogenic nematode</name>
    <dbReference type="NCBI Taxonomy" id="34508"/>
    <lineage>
        <taxon>Eukaryota</taxon>
        <taxon>Metazoa</taxon>
        <taxon>Ecdysozoa</taxon>
        <taxon>Nematoda</taxon>
        <taxon>Chromadorea</taxon>
        <taxon>Rhabditida</taxon>
        <taxon>Tylenchina</taxon>
        <taxon>Panagrolaimomorpha</taxon>
        <taxon>Strongyloidoidea</taxon>
        <taxon>Steinernematidae</taxon>
        <taxon>Steinernema</taxon>
    </lineage>
</organism>
<reference evidence="2 3" key="2">
    <citation type="journal article" date="2019" name="G3 (Bethesda)">
        <title>Hybrid Assembly of the Genome of the Entomopathogenic Nematode Steinernema carpocapsae Identifies the X-Chromosome.</title>
        <authorList>
            <person name="Serra L."/>
            <person name="Macchietto M."/>
            <person name="Macias-Munoz A."/>
            <person name="McGill C.J."/>
            <person name="Rodriguez I.M."/>
            <person name="Rodriguez B."/>
            <person name="Murad R."/>
            <person name="Mortazavi A."/>
        </authorList>
    </citation>
    <scope>NUCLEOTIDE SEQUENCE [LARGE SCALE GENOMIC DNA]</scope>
    <source>
        <strain evidence="2 3">ALL</strain>
    </source>
</reference>
<gene>
    <name evidence="2" type="ORF">L596_016703</name>
</gene>